<evidence type="ECO:0000256" key="1">
    <source>
        <dbReference type="ARBA" id="ARBA00007228"/>
    </source>
</evidence>
<dbReference type="InterPro" id="IPR029026">
    <property type="entry name" value="tRNA_m1G_MTases_N"/>
</dbReference>
<feature type="non-terminal residue" evidence="5">
    <location>
        <position position="1"/>
    </location>
</feature>
<dbReference type="Pfam" id="PF00588">
    <property type="entry name" value="SpoU_methylase"/>
    <property type="match status" value="1"/>
</dbReference>
<dbReference type="InterPro" id="IPR029028">
    <property type="entry name" value="Alpha/beta_knot_MTases"/>
</dbReference>
<dbReference type="GO" id="GO:0032259">
    <property type="term" value="P:methylation"/>
    <property type="evidence" value="ECO:0007669"/>
    <property type="project" value="UniProtKB-KW"/>
</dbReference>
<dbReference type="InterPro" id="IPR013123">
    <property type="entry name" value="SpoU_subst-bd"/>
</dbReference>
<dbReference type="GO" id="GO:0003723">
    <property type="term" value="F:RNA binding"/>
    <property type="evidence" value="ECO:0007669"/>
    <property type="project" value="InterPro"/>
</dbReference>
<evidence type="ECO:0000259" key="4">
    <source>
        <dbReference type="SMART" id="SM00967"/>
    </source>
</evidence>
<dbReference type="Pfam" id="PF22435">
    <property type="entry name" value="MRM3-like_sub_bind"/>
    <property type="match status" value="1"/>
</dbReference>
<dbReference type="PANTHER" id="PTHR43191">
    <property type="entry name" value="RRNA METHYLTRANSFERASE 3"/>
    <property type="match status" value="1"/>
</dbReference>
<dbReference type="InterPro" id="IPR001537">
    <property type="entry name" value="SpoU_MeTrfase"/>
</dbReference>
<keyword evidence="2" id="KW-0489">Methyltransferase</keyword>
<dbReference type="SUPFAM" id="SSF55315">
    <property type="entry name" value="L30e-like"/>
    <property type="match status" value="1"/>
</dbReference>
<dbReference type="AlphaFoldDB" id="A0A381T7N7"/>
<dbReference type="Gene3D" id="3.30.1330.30">
    <property type="match status" value="1"/>
</dbReference>
<dbReference type="InterPro" id="IPR053888">
    <property type="entry name" value="MRM3-like_sub_bind"/>
</dbReference>
<dbReference type="InterPro" id="IPR051259">
    <property type="entry name" value="rRNA_Methyltransferase"/>
</dbReference>
<proteinExistence type="inferred from homology"/>
<feature type="domain" description="RNA 2-O ribose methyltransferase substrate binding" evidence="4">
    <location>
        <begin position="29"/>
        <end position="106"/>
    </location>
</feature>
<dbReference type="SMART" id="SM00967">
    <property type="entry name" value="SpoU_sub_bind"/>
    <property type="match status" value="1"/>
</dbReference>
<dbReference type="InterPro" id="IPR029064">
    <property type="entry name" value="Ribosomal_eL30-like_sf"/>
</dbReference>
<dbReference type="GO" id="GO:0006396">
    <property type="term" value="P:RNA processing"/>
    <property type="evidence" value="ECO:0007669"/>
    <property type="project" value="InterPro"/>
</dbReference>
<reference evidence="5" key="1">
    <citation type="submission" date="2018-05" db="EMBL/GenBank/DDBJ databases">
        <authorList>
            <person name="Lanie J.A."/>
            <person name="Ng W.-L."/>
            <person name="Kazmierczak K.M."/>
            <person name="Andrzejewski T.M."/>
            <person name="Davidsen T.M."/>
            <person name="Wayne K.J."/>
            <person name="Tettelin H."/>
            <person name="Glass J.I."/>
            <person name="Rusch D."/>
            <person name="Podicherti R."/>
            <person name="Tsui H.-C.T."/>
            <person name="Winkler M.E."/>
        </authorList>
    </citation>
    <scope>NUCLEOTIDE SEQUENCE</scope>
</reference>
<keyword evidence="3" id="KW-0808">Transferase</keyword>
<dbReference type="SUPFAM" id="SSF75217">
    <property type="entry name" value="alpha/beta knot"/>
    <property type="match status" value="1"/>
</dbReference>
<sequence length="268" mass="28831">VITSLQNARVKQVVRLRRRRHRESDGLFLIEGYREIQCAVDARVGVKALFTCEQFYSHSGSRTLVHQLAGNADVSIEPVSPEVFAKISVRENSDGLLAVAPSPAWPMNDMQVPPNSLFLISTATEKPGNLGTILRSADAAGVDGVVVCGSGTDVLNPNVVRASLGTVFSVPVAQADADSVRSWIKHHAIRTIAATPDADRLYTEADMVRPCAILMGSEHAGLDVEWLNSADDQVRLPSVGQADSINVAMAATVMLFEARRQRGSQSMG</sequence>
<name>A0A381T7N7_9ZZZZ</name>
<organism evidence="5">
    <name type="scientific">marine metagenome</name>
    <dbReference type="NCBI Taxonomy" id="408172"/>
    <lineage>
        <taxon>unclassified sequences</taxon>
        <taxon>metagenomes</taxon>
        <taxon>ecological metagenomes</taxon>
    </lineage>
</organism>
<evidence type="ECO:0000256" key="2">
    <source>
        <dbReference type="ARBA" id="ARBA00022603"/>
    </source>
</evidence>
<dbReference type="GO" id="GO:0005737">
    <property type="term" value="C:cytoplasm"/>
    <property type="evidence" value="ECO:0007669"/>
    <property type="project" value="UniProtKB-ARBA"/>
</dbReference>
<evidence type="ECO:0000313" key="5">
    <source>
        <dbReference type="EMBL" id="SVA12196.1"/>
    </source>
</evidence>
<dbReference type="EMBL" id="UINC01004152">
    <property type="protein sequence ID" value="SVA12196.1"/>
    <property type="molecule type" value="Genomic_DNA"/>
</dbReference>
<accession>A0A381T7N7</accession>
<dbReference type="GO" id="GO:0008173">
    <property type="term" value="F:RNA methyltransferase activity"/>
    <property type="evidence" value="ECO:0007669"/>
    <property type="project" value="InterPro"/>
</dbReference>
<dbReference type="Gene3D" id="3.40.1280.10">
    <property type="match status" value="1"/>
</dbReference>
<protein>
    <recommendedName>
        <fullName evidence="4">RNA 2-O ribose methyltransferase substrate binding domain-containing protein</fullName>
    </recommendedName>
</protein>
<dbReference type="CDD" id="cd18104">
    <property type="entry name" value="SpoU-like_RNA-MTase"/>
    <property type="match status" value="1"/>
</dbReference>
<dbReference type="PANTHER" id="PTHR43191:SF2">
    <property type="entry name" value="RRNA METHYLTRANSFERASE 3, MITOCHONDRIAL"/>
    <property type="match status" value="1"/>
</dbReference>
<evidence type="ECO:0000256" key="3">
    <source>
        <dbReference type="ARBA" id="ARBA00022679"/>
    </source>
</evidence>
<gene>
    <name evidence="5" type="ORF">METZ01_LOCUS65050</name>
</gene>
<comment type="similarity">
    <text evidence="1">Belongs to the class IV-like SAM-binding methyltransferase superfamily. RNA methyltransferase TrmH family.</text>
</comment>